<evidence type="ECO:0000313" key="4">
    <source>
        <dbReference type="EMBL" id="ETO12870.1"/>
    </source>
</evidence>
<keyword evidence="2" id="KW-0677">Repeat</keyword>
<dbReference type="PANTHER" id="PTHR46093">
    <property type="entry name" value="ACYL-COA-BINDING DOMAIN-CONTAINING PROTEIN 5"/>
    <property type="match status" value="1"/>
</dbReference>
<keyword evidence="3" id="KW-1133">Transmembrane helix</keyword>
<reference evidence="4 5" key="1">
    <citation type="journal article" date="2013" name="Curr. Biol.">
        <title>The Genome of the Foraminiferan Reticulomyxa filosa.</title>
        <authorList>
            <person name="Glockner G."/>
            <person name="Hulsmann N."/>
            <person name="Schleicher M."/>
            <person name="Noegel A.A."/>
            <person name="Eichinger L."/>
            <person name="Gallinger C."/>
            <person name="Pawlowski J."/>
            <person name="Sierra R."/>
            <person name="Euteneuer U."/>
            <person name="Pillet L."/>
            <person name="Moustafa A."/>
            <person name="Platzer M."/>
            <person name="Groth M."/>
            <person name="Szafranski K."/>
            <person name="Schliwa M."/>
        </authorList>
    </citation>
    <scope>NUCLEOTIDE SEQUENCE [LARGE SCALE GENOMIC DNA]</scope>
</reference>
<evidence type="ECO:0000313" key="5">
    <source>
        <dbReference type="Proteomes" id="UP000023152"/>
    </source>
</evidence>
<name>X6MIL5_RETFI</name>
<dbReference type="OrthoDB" id="10251809at2759"/>
<protein>
    <submittedName>
        <fullName evidence="4">Kelch motif family protein</fullName>
    </submittedName>
</protein>
<evidence type="ECO:0000256" key="1">
    <source>
        <dbReference type="ARBA" id="ARBA00022441"/>
    </source>
</evidence>
<dbReference type="SUPFAM" id="SSF117281">
    <property type="entry name" value="Kelch motif"/>
    <property type="match status" value="1"/>
</dbReference>
<sequence length="249" mass="28343">MLLDTSGDVPSPRKSSTLAYHDGNLYLFGGNHKEKCLNDLYKYEIKSRSWSQIVVKGKSPCARDRHSLTVVNEDSLLLFGGFGNEQEFLSDLWCFDIKAKTWTLLPEQGTVPSPRYEHAAVGIGPFLVVAGGKSSKGGMSDLYVFDWAKQIWNVPKFEEDVKIDPAWGQSAVVFHNKSDFSFSLKFVFYLFVCCMLLAKYTLAFRRIILFGGWNGKVCFNDVTVIDCKQSLVVDVHFRFFFFLTLDFLF</sequence>
<dbReference type="Pfam" id="PF24681">
    <property type="entry name" value="Kelch_KLHDC2_KLHL20_DRC7"/>
    <property type="match status" value="1"/>
</dbReference>
<keyword evidence="3" id="KW-0812">Transmembrane</keyword>
<organism evidence="4 5">
    <name type="scientific">Reticulomyxa filosa</name>
    <dbReference type="NCBI Taxonomy" id="46433"/>
    <lineage>
        <taxon>Eukaryota</taxon>
        <taxon>Sar</taxon>
        <taxon>Rhizaria</taxon>
        <taxon>Retaria</taxon>
        <taxon>Foraminifera</taxon>
        <taxon>Monothalamids</taxon>
        <taxon>Reticulomyxidae</taxon>
        <taxon>Reticulomyxa</taxon>
    </lineage>
</organism>
<accession>X6MIL5</accession>
<evidence type="ECO:0000256" key="2">
    <source>
        <dbReference type="ARBA" id="ARBA00022737"/>
    </source>
</evidence>
<dbReference type="OMA" id="DIGANTW"/>
<gene>
    <name evidence="4" type="ORF">RFI_24505</name>
</gene>
<dbReference type="Gene3D" id="2.120.10.80">
    <property type="entry name" value="Kelch-type beta propeller"/>
    <property type="match status" value="1"/>
</dbReference>
<dbReference type="PANTHER" id="PTHR46093:SF18">
    <property type="entry name" value="FIBRONECTIN TYPE-III DOMAIN-CONTAINING PROTEIN"/>
    <property type="match status" value="1"/>
</dbReference>
<feature type="transmembrane region" description="Helical" evidence="3">
    <location>
        <begin position="186"/>
        <end position="204"/>
    </location>
</feature>
<keyword evidence="1" id="KW-0880">Kelch repeat</keyword>
<evidence type="ECO:0000256" key="3">
    <source>
        <dbReference type="SAM" id="Phobius"/>
    </source>
</evidence>
<keyword evidence="3" id="KW-0472">Membrane</keyword>
<comment type="caution">
    <text evidence="4">The sequence shown here is derived from an EMBL/GenBank/DDBJ whole genome shotgun (WGS) entry which is preliminary data.</text>
</comment>
<proteinExistence type="predicted"/>
<dbReference type="Proteomes" id="UP000023152">
    <property type="component" value="Unassembled WGS sequence"/>
</dbReference>
<dbReference type="EMBL" id="ASPP01021006">
    <property type="protein sequence ID" value="ETO12870.1"/>
    <property type="molecule type" value="Genomic_DNA"/>
</dbReference>
<dbReference type="AlphaFoldDB" id="X6MIL5"/>
<keyword evidence="5" id="KW-1185">Reference proteome</keyword>
<dbReference type="InterPro" id="IPR015915">
    <property type="entry name" value="Kelch-typ_b-propeller"/>
</dbReference>